<evidence type="ECO:0000256" key="2">
    <source>
        <dbReference type="SAM" id="Phobius"/>
    </source>
</evidence>
<dbReference type="InterPro" id="IPR010699">
    <property type="entry name" value="DUF1275"/>
</dbReference>
<dbReference type="Pfam" id="PF06912">
    <property type="entry name" value="DUF1275"/>
    <property type="match status" value="1"/>
</dbReference>
<feature type="transmembrane region" description="Helical" evidence="2">
    <location>
        <begin position="57"/>
        <end position="77"/>
    </location>
</feature>
<keyword evidence="2" id="KW-0472">Membrane</keyword>
<evidence type="ECO:0000256" key="1">
    <source>
        <dbReference type="SAM" id="MobiDB-lite"/>
    </source>
</evidence>
<keyword evidence="2" id="KW-0812">Transmembrane</keyword>
<reference evidence="3 4" key="1">
    <citation type="submission" date="2018-05" db="EMBL/GenBank/DDBJ databases">
        <title>Genome sequencing and assembly of the regulated plant pathogen Lachnellula willkommii and related sister species for the development of diagnostic species identification markers.</title>
        <authorList>
            <person name="Giroux E."/>
            <person name="Bilodeau G."/>
        </authorList>
    </citation>
    <scope>NUCLEOTIDE SEQUENCE [LARGE SCALE GENOMIC DNA]</scope>
    <source>
        <strain evidence="3 4">CBS 172.35</strain>
    </source>
</reference>
<sequence length="280" mass="30005">MSEVENGTASAVAGLPTSTTPVKPEGGHPNELPQKSSGLSHLRSYFSNEVTTNHADLLLLLCCLTTGFVDSTLYNAFSTFVSMQTGNTIFVALGASGQNTRPYGWARSLSSIGFFIIGSFFFSRFNRTFGARRRGTIMSSFILQSICILIASGLIEGGAIDGTVPSRFSVVHWNQLAPIALLSFQSAGQIISSRALDVGEIPTVVITSLLCDLFSDPLLFDSHVKNPKRNRRAAAFVLTLIGAIIGGWVSKATGGVQTMLWVAGAVKFLLAMLWIFWASA</sequence>
<organism evidence="3 4">
    <name type="scientific">Lachnellula willkommii</name>
    <dbReference type="NCBI Taxonomy" id="215461"/>
    <lineage>
        <taxon>Eukaryota</taxon>
        <taxon>Fungi</taxon>
        <taxon>Dikarya</taxon>
        <taxon>Ascomycota</taxon>
        <taxon>Pezizomycotina</taxon>
        <taxon>Leotiomycetes</taxon>
        <taxon>Helotiales</taxon>
        <taxon>Lachnaceae</taxon>
        <taxon>Lachnellula</taxon>
    </lineage>
</organism>
<name>A0A559M2R8_9HELO</name>
<feature type="transmembrane region" description="Helical" evidence="2">
    <location>
        <begin position="256"/>
        <end position="277"/>
    </location>
</feature>
<dbReference type="Proteomes" id="UP000315522">
    <property type="component" value="Unassembled WGS sequence"/>
</dbReference>
<keyword evidence="4" id="KW-1185">Reference proteome</keyword>
<dbReference type="PANTHER" id="PTHR37488:SF7">
    <property type="entry name" value="DUF1275 DOMAIN PROTEIN"/>
    <property type="match status" value="1"/>
</dbReference>
<evidence type="ECO:0000313" key="3">
    <source>
        <dbReference type="EMBL" id="TVY87266.1"/>
    </source>
</evidence>
<feature type="region of interest" description="Disordered" evidence="1">
    <location>
        <begin position="1"/>
        <end position="36"/>
    </location>
</feature>
<keyword evidence="2" id="KW-1133">Transmembrane helix</keyword>
<proteinExistence type="predicted"/>
<evidence type="ECO:0000313" key="4">
    <source>
        <dbReference type="Proteomes" id="UP000315522"/>
    </source>
</evidence>
<feature type="transmembrane region" description="Helical" evidence="2">
    <location>
        <begin position="105"/>
        <end position="123"/>
    </location>
</feature>
<evidence type="ECO:0008006" key="5">
    <source>
        <dbReference type="Google" id="ProtNLM"/>
    </source>
</evidence>
<dbReference type="AlphaFoldDB" id="A0A559M2R8"/>
<gene>
    <name evidence="3" type="ORF">LAWI1_G008098</name>
</gene>
<protein>
    <recommendedName>
        <fullName evidence="5">DUF1275 domain protein</fullName>
    </recommendedName>
</protein>
<comment type="caution">
    <text evidence="3">The sequence shown here is derived from an EMBL/GenBank/DDBJ whole genome shotgun (WGS) entry which is preliminary data.</text>
</comment>
<accession>A0A559M2R8</accession>
<dbReference type="EMBL" id="QGML01002597">
    <property type="protein sequence ID" value="TVY87266.1"/>
    <property type="molecule type" value="Genomic_DNA"/>
</dbReference>
<feature type="transmembrane region" description="Helical" evidence="2">
    <location>
        <begin position="232"/>
        <end position="250"/>
    </location>
</feature>
<dbReference type="PANTHER" id="PTHR37488">
    <property type="entry name" value="DUF1275 DOMAIN-CONTAINING PROTEIN"/>
    <property type="match status" value="1"/>
</dbReference>